<dbReference type="EMBL" id="JAAGVY010000053">
    <property type="protein sequence ID" value="NEN25427.1"/>
    <property type="molecule type" value="Genomic_DNA"/>
</dbReference>
<dbReference type="AlphaFoldDB" id="A0A7K3WUU5"/>
<dbReference type="Gene3D" id="3.40.50.1820">
    <property type="entry name" value="alpha/beta hydrolase"/>
    <property type="match status" value="1"/>
</dbReference>
<dbReference type="Gene3D" id="1.10.10.800">
    <property type="match status" value="1"/>
</dbReference>
<accession>A0A7K3WUU5</accession>
<feature type="domain" description="Xaa-Pro dipeptidyl-peptidase-like" evidence="1">
    <location>
        <begin position="49"/>
        <end position="282"/>
    </location>
</feature>
<dbReference type="RefSeq" id="WP_163286883.1">
    <property type="nucleotide sequence ID" value="NZ_JAAGVY010000053.1"/>
</dbReference>
<dbReference type="PROSITE" id="PS51257">
    <property type="entry name" value="PROKAR_LIPOPROTEIN"/>
    <property type="match status" value="1"/>
</dbReference>
<dbReference type="Pfam" id="PF02129">
    <property type="entry name" value="Peptidase_S15"/>
    <property type="match status" value="1"/>
</dbReference>
<proteinExistence type="predicted"/>
<reference evidence="2 3" key="1">
    <citation type="submission" date="2020-02" db="EMBL/GenBank/DDBJ databases">
        <title>Out from the shadows clarifying the taxonomy of the family Cryomorphaceae and related taxa by utilizing the GTDB taxonomic framework.</title>
        <authorList>
            <person name="Bowman J.P."/>
        </authorList>
    </citation>
    <scope>NUCLEOTIDE SEQUENCE [LARGE SCALE GENOMIC DNA]</scope>
    <source>
        <strain evidence="2 3">QSSC 1-22</strain>
    </source>
</reference>
<keyword evidence="3" id="KW-1185">Reference proteome</keyword>
<gene>
    <name evidence="2" type="ORF">G3O08_18205</name>
</gene>
<evidence type="ECO:0000313" key="3">
    <source>
        <dbReference type="Proteomes" id="UP000486602"/>
    </source>
</evidence>
<dbReference type="Proteomes" id="UP000486602">
    <property type="component" value="Unassembled WGS sequence"/>
</dbReference>
<dbReference type="InterPro" id="IPR000383">
    <property type="entry name" value="Xaa-Pro-like_dom"/>
</dbReference>
<keyword evidence="2" id="KW-0378">Hydrolase</keyword>
<dbReference type="PANTHER" id="PTHR47751:SF2">
    <property type="entry name" value="DLTD N-TERMINAL DOMAIN PROTEIN (AFU_ORTHOLOGUE AFUA_8G00380)-RELATED"/>
    <property type="match status" value="1"/>
</dbReference>
<dbReference type="InterPro" id="IPR029058">
    <property type="entry name" value="AB_hydrolase_fold"/>
</dbReference>
<sequence>MRKINKILLVISLGTLLACSNDQKPKVTFEPDKIGNIMYRNIEFKSQGAILRGRLYLPEDKSKKSPVVIMAHGFTTTINGMTADKYAEKFREVGFAVLLYDHRNLGISDGEPRQELNFWVQSRGYIDAIGLISNQPEIDADKIAVWGASLSSREAFLAGTTDDRVKAVIAMIPAFGEEIPKEDKDGSLYAFAKETLLLEDIMSLPHTATEQMPIVSTDQKGTPSALTDLTAYNWFIEYGGRFGTNWKNVVSFSNIEVPDDLNLGQFAAQLKAPILMVVATNDEMNGANPKVTQFVYDNITQPKEWVDIDGGHFGLLYYPSPLFDKSSKAQIDFLNKYLK</sequence>
<name>A0A7K3WUU5_9FLAO</name>
<organism evidence="2 3">
    <name type="scientific">Cryomorpha ignava</name>
    <dbReference type="NCBI Taxonomy" id="101383"/>
    <lineage>
        <taxon>Bacteria</taxon>
        <taxon>Pseudomonadati</taxon>
        <taxon>Bacteroidota</taxon>
        <taxon>Flavobacteriia</taxon>
        <taxon>Flavobacteriales</taxon>
        <taxon>Cryomorphaceae</taxon>
        <taxon>Cryomorpha</taxon>
    </lineage>
</organism>
<evidence type="ECO:0000313" key="2">
    <source>
        <dbReference type="EMBL" id="NEN25427.1"/>
    </source>
</evidence>
<evidence type="ECO:0000259" key="1">
    <source>
        <dbReference type="Pfam" id="PF02129"/>
    </source>
</evidence>
<comment type="caution">
    <text evidence="2">The sequence shown here is derived from an EMBL/GenBank/DDBJ whole genome shotgun (WGS) entry which is preliminary data.</text>
</comment>
<dbReference type="SUPFAM" id="SSF53474">
    <property type="entry name" value="alpha/beta-Hydrolases"/>
    <property type="match status" value="1"/>
</dbReference>
<dbReference type="PANTHER" id="PTHR47751">
    <property type="entry name" value="SUPERFAMILY HYDROLASE, PUTATIVE (AFU_ORTHOLOGUE AFUA_2G16580)-RELATED"/>
    <property type="match status" value="1"/>
</dbReference>
<protein>
    <submittedName>
        <fullName evidence="2">Alpha/beta hydrolase</fullName>
    </submittedName>
</protein>
<dbReference type="InterPro" id="IPR051411">
    <property type="entry name" value="Polyketide_trans_af380"/>
</dbReference>
<dbReference type="GO" id="GO:0016787">
    <property type="term" value="F:hydrolase activity"/>
    <property type="evidence" value="ECO:0007669"/>
    <property type="project" value="UniProtKB-KW"/>
</dbReference>